<dbReference type="Gene3D" id="3.60.21.10">
    <property type="match status" value="1"/>
</dbReference>
<keyword evidence="1" id="KW-0378">Hydrolase</keyword>
<evidence type="ECO:0000313" key="3">
    <source>
        <dbReference type="EMBL" id="PTE73788.1"/>
    </source>
</evidence>
<dbReference type="GO" id="GO:0046872">
    <property type="term" value="F:metal ion binding"/>
    <property type="evidence" value="ECO:0007669"/>
    <property type="project" value="InterPro"/>
</dbReference>
<name>A0A2T4KIP3_9STAP</name>
<sequence>MEKNENINIDILATSDMHSHFLNGDYGSNIYRAGAYVKNVRENNDNVILLDSGGSLAGSLEAYYYAIVAPYKRHPMVKLMNDMQYDASGVSPDDFKFGLSFLTRSISLARFQWLSANIEYALTKEPYFSTPYVIKQYDNVRIAIVGLTADGLMKNEYAEMETDVSIEKTLFSARRWIRYIHETEHPDFLIVIYHGGLNKISQTNHRHGESSHEAEKLMKEIGVIDLMITAHQHQTIIGNDYETVYVQAGQNAQELIHVKIKFKKRTSTFEKEDIQSAVVDLSEYKEDDELLNMTYYDRKAVEHWSKEVISENNYDMKINGLEDLLSKTHPFTQLLHDSLKLAYDNTITCVNVPKNGEKGFNDVITNEDIYYAYPHPDKALDLTLTGQQIKDMIEYTYSYIQFENEQLTMTIVDETLCTIWQGFEYEVDMSEELFNRVSLKDVELNEEYRVTMTDYCYRNYRQYLDGAMIHHATHNLPMSMLIAKNLKEPNYNLLVIDNFKVNI</sequence>
<dbReference type="InterPro" id="IPR036907">
    <property type="entry name" value="5'-Nucleotdase_C_sf"/>
</dbReference>
<evidence type="ECO:0000313" key="4">
    <source>
        <dbReference type="Proteomes" id="UP000242547"/>
    </source>
</evidence>
<dbReference type="AlphaFoldDB" id="A0A2T4KIP3"/>
<dbReference type="GO" id="GO:0030288">
    <property type="term" value="C:outer membrane-bounded periplasmic space"/>
    <property type="evidence" value="ECO:0007669"/>
    <property type="project" value="TreeGrafter"/>
</dbReference>
<dbReference type="GO" id="GO:0016788">
    <property type="term" value="F:hydrolase activity, acting on ester bonds"/>
    <property type="evidence" value="ECO:0007669"/>
    <property type="project" value="InterPro"/>
</dbReference>
<dbReference type="SUPFAM" id="SSF55816">
    <property type="entry name" value="5'-nucleotidase (syn. UDP-sugar hydrolase), C-terminal domain"/>
    <property type="match status" value="1"/>
</dbReference>
<comment type="similarity">
    <text evidence="1">Belongs to the 5'-nucleotidase family.</text>
</comment>
<dbReference type="InterPro" id="IPR008334">
    <property type="entry name" value="5'-Nucleotdase_C"/>
</dbReference>
<dbReference type="PANTHER" id="PTHR11575:SF6">
    <property type="entry name" value="2',3'-CYCLIC-NUCLEOTIDE 2'-PHOSPHODIESTERASE_3'-NUCLEOTIDASE"/>
    <property type="match status" value="1"/>
</dbReference>
<accession>A0A2T4KIP3</accession>
<dbReference type="Pfam" id="PF02872">
    <property type="entry name" value="5_nucleotid_C"/>
    <property type="match status" value="1"/>
</dbReference>
<dbReference type="PROSITE" id="PS00785">
    <property type="entry name" value="5_NUCLEOTIDASE_1"/>
    <property type="match status" value="1"/>
</dbReference>
<feature type="domain" description="5'-Nucleotidase C-terminal" evidence="2">
    <location>
        <begin position="327"/>
        <end position="456"/>
    </location>
</feature>
<dbReference type="RefSeq" id="WP_107505871.1">
    <property type="nucleotide sequence ID" value="NZ_CP130489.1"/>
</dbReference>
<proteinExistence type="inferred from homology"/>
<dbReference type="GO" id="GO:0009166">
    <property type="term" value="P:nucleotide catabolic process"/>
    <property type="evidence" value="ECO:0007669"/>
    <property type="project" value="InterPro"/>
</dbReference>
<dbReference type="InterPro" id="IPR029052">
    <property type="entry name" value="Metallo-depent_PP-like"/>
</dbReference>
<protein>
    <submittedName>
        <fullName evidence="3">Bifunctional metallophosphatase/5'-nucleotidase</fullName>
    </submittedName>
</protein>
<gene>
    <name evidence="3" type="ORF">BUY44_04280</name>
</gene>
<organism evidence="3 4">
    <name type="scientific">Staphylococcus devriesei</name>
    <dbReference type="NCBI Taxonomy" id="586733"/>
    <lineage>
        <taxon>Bacteria</taxon>
        <taxon>Bacillati</taxon>
        <taxon>Bacillota</taxon>
        <taxon>Bacilli</taxon>
        <taxon>Bacillales</taxon>
        <taxon>Staphylococcaceae</taxon>
        <taxon>Staphylococcus</taxon>
    </lineage>
</organism>
<evidence type="ECO:0000259" key="2">
    <source>
        <dbReference type="Pfam" id="PF02872"/>
    </source>
</evidence>
<dbReference type="InterPro" id="IPR006179">
    <property type="entry name" value="5_nucleotidase/apyrase"/>
</dbReference>
<dbReference type="InterPro" id="IPR006146">
    <property type="entry name" value="5'-Nucleotdase_CS"/>
</dbReference>
<dbReference type="GO" id="GO:0000166">
    <property type="term" value="F:nucleotide binding"/>
    <property type="evidence" value="ECO:0007669"/>
    <property type="project" value="UniProtKB-KW"/>
</dbReference>
<evidence type="ECO:0000256" key="1">
    <source>
        <dbReference type="RuleBase" id="RU362119"/>
    </source>
</evidence>
<reference evidence="3 4" key="1">
    <citation type="journal article" date="2016" name="Front. Microbiol.">
        <title>Comprehensive Phylogenetic Analysis of Bovine Non-aureus Staphylococci Species Based on Whole-Genome Sequencing.</title>
        <authorList>
            <person name="Naushad S."/>
            <person name="Barkema H.W."/>
            <person name="Luby C."/>
            <person name="Condas L.A."/>
            <person name="Nobrega D.B."/>
            <person name="Carson D.A."/>
            <person name="De Buck J."/>
        </authorList>
    </citation>
    <scope>NUCLEOTIDE SEQUENCE [LARGE SCALE GENOMIC DNA]</scope>
    <source>
        <strain evidence="3 4">SNUC 761</strain>
    </source>
</reference>
<dbReference type="SUPFAM" id="SSF56300">
    <property type="entry name" value="Metallo-dependent phosphatases"/>
    <property type="match status" value="1"/>
</dbReference>
<dbReference type="EMBL" id="PYZL01000018">
    <property type="protein sequence ID" value="PTE73788.1"/>
    <property type="molecule type" value="Genomic_DNA"/>
</dbReference>
<dbReference type="PRINTS" id="PR01607">
    <property type="entry name" value="APYRASEFAMLY"/>
</dbReference>
<keyword evidence="1" id="KW-0547">Nucleotide-binding</keyword>
<dbReference type="Proteomes" id="UP000242547">
    <property type="component" value="Unassembled WGS sequence"/>
</dbReference>
<dbReference type="Gene3D" id="3.90.780.10">
    <property type="entry name" value="5'-Nucleotidase, C-terminal domain"/>
    <property type="match status" value="1"/>
</dbReference>
<dbReference type="PANTHER" id="PTHR11575">
    <property type="entry name" value="5'-NUCLEOTIDASE-RELATED"/>
    <property type="match status" value="1"/>
</dbReference>
<comment type="caution">
    <text evidence="3">The sequence shown here is derived from an EMBL/GenBank/DDBJ whole genome shotgun (WGS) entry which is preliminary data.</text>
</comment>